<accession>A0A0F8XFK8</accession>
<gene>
    <name evidence="5" type="ORF">ARAM_005552</name>
</gene>
<dbReference type="PRINTS" id="PR00368">
    <property type="entry name" value="FADPNR"/>
</dbReference>
<comment type="similarity">
    <text evidence="1">Belongs to the class-II pyridine nucleotide-disulfide oxidoreductase family.</text>
</comment>
<dbReference type="Proteomes" id="UP000034291">
    <property type="component" value="Unassembled WGS sequence"/>
</dbReference>
<dbReference type="AlphaFoldDB" id="A0A0F8XFK8"/>
<organism evidence="5 6">
    <name type="scientific">Aspergillus rambellii</name>
    <dbReference type="NCBI Taxonomy" id="308745"/>
    <lineage>
        <taxon>Eukaryota</taxon>
        <taxon>Fungi</taxon>
        <taxon>Dikarya</taxon>
        <taxon>Ascomycota</taxon>
        <taxon>Pezizomycotina</taxon>
        <taxon>Eurotiomycetes</taxon>
        <taxon>Eurotiomycetidae</taxon>
        <taxon>Eurotiales</taxon>
        <taxon>Aspergillaceae</taxon>
        <taxon>Aspergillus</taxon>
        <taxon>Aspergillus subgen. Nidulantes</taxon>
    </lineage>
</organism>
<evidence type="ECO:0000256" key="2">
    <source>
        <dbReference type="ARBA" id="ARBA00022630"/>
    </source>
</evidence>
<keyword evidence="2" id="KW-0285">Flavoprotein</keyword>
<keyword evidence="3" id="KW-0560">Oxidoreductase</keyword>
<protein>
    <recommendedName>
        <fullName evidence="4">FAD/NAD(P)-binding domain-containing protein</fullName>
    </recommendedName>
</protein>
<dbReference type="PANTHER" id="PTHR48105">
    <property type="entry name" value="THIOREDOXIN REDUCTASE 1-RELATED-RELATED"/>
    <property type="match status" value="1"/>
</dbReference>
<evidence type="ECO:0000313" key="6">
    <source>
        <dbReference type="Proteomes" id="UP000034291"/>
    </source>
</evidence>
<keyword evidence="6" id="KW-1185">Reference proteome</keyword>
<dbReference type="Gene3D" id="3.50.50.60">
    <property type="entry name" value="FAD/NAD(P)-binding domain"/>
    <property type="match status" value="2"/>
</dbReference>
<dbReference type="GO" id="GO:0097237">
    <property type="term" value="P:cellular response to toxic substance"/>
    <property type="evidence" value="ECO:0007669"/>
    <property type="project" value="UniProtKB-ARBA"/>
</dbReference>
<dbReference type="InterPro" id="IPR023753">
    <property type="entry name" value="FAD/NAD-binding_dom"/>
</dbReference>
<dbReference type="PRINTS" id="PR00469">
    <property type="entry name" value="PNDRDTASEII"/>
</dbReference>
<reference evidence="5 6" key="1">
    <citation type="submission" date="2015-02" db="EMBL/GenBank/DDBJ databases">
        <title>Draft Genome Sequences of Two Closely-Related Aflatoxigenic Aspergillus Species Obtained from the Cote d'Ivoire.</title>
        <authorList>
            <person name="Moore G.G."/>
            <person name="Beltz S.B."/>
            <person name="Mack B.M."/>
        </authorList>
    </citation>
    <scope>NUCLEOTIDE SEQUENCE [LARGE SCALE GENOMIC DNA]</scope>
    <source>
        <strain evidence="5 6">SRRC1468</strain>
    </source>
</reference>
<dbReference type="SUPFAM" id="SSF51905">
    <property type="entry name" value="FAD/NAD(P)-binding domain"/>
    <property type="match status" value="1"/>
</dbReference>
<evidence type="ECO:0000256" key="1">
    <source>
        <dbReference type="ARBA" id="ARBA00009333"/>
    </source>
</evidence>
<dbReference type="InterPro" id="IPR036188">
    <property type="entry name" value="FAD/NAD-bd_sf"/>
</dbReference>
<sequence length="345" mass="36528">MAARSKPHSVDALIVGAGPAGLTAALTLARQQQTSIVFDAGTYRNDAADYMHLIPGFDHVHPSEFRAAARQNILSNYGQISFEKAVVSSVEKDASTNSFSLTDKTGKTWKGKKLVLANGVEDIYPDIDGYSECWGKGMYVTLPISITNELSRVVLTFTSFHCLFCKGYEERGRPSAGVLAIGGLSKAPVALHVARQVSALSDSVTFYTNGSEEVGRDIEAGFGTATAMKIDTRKIKCISKHSNRAGVSIEFEDGSSIVEAFLAHTPGTKVRGPFAEQMGLALAPSGDIKAGPPFYETNIKGVFAAGDNCGIIKNVPHAIFSGSLAGMGVASQIMAEALGQKPLFG</sequence>
<dbReference type="STRING" id="308745.A0A0F8XFK8"/>
<comment type="caution">
    <text evidence="5">The sequence shown here is derived from an EMBL/GenBank/DDBJ whole genome shotgun (WGS) entry which is preliminary data.</text>
</comment>
<name>A0A0F8XFK8_9EURO</name>
<evidence type="ECO:0000313" key="5">
    <source>
        <dbReference type="EMBL" id="KKK22377.1"/>
    </source>
</evidence>
<dbReference type="Pfam" id="PF07992">
    <property type="entry name" value="Pyr_redox_2"/>
    <property type="match status" value="1"/>
</dbReference>
<dbReference type="InterPro" id="IPR050097">
    <property type="entry name" value="Ferredoxin-NADP_redctase_2"/>
</dbReference>
<dbReference type="EMBL" id="JZBS01001504">
    <property type="protein sequence ID" value="KKK22377.1"/>
    <property type="molecule type" value="Genomic_DNA"/>
</dbReference>
<evidence type="ECO:0000256" key="3">
    <source>
        <dbReference type="ARBA" id="ARBA00023002"/>
    </source>
</evidence>
<evidence type="ECO:0000259" key="4">
    <source>
        <dbReference type="Pfam" id="PF07992"/>
    </source>
</evidence>
<dbReference type="OrthoDB" id="10260355at2759"/>
<proteinExistence type="inferred from homology"/>
<feature type="domain" description="FAD/NAD(P)-binding" evidence="4">
    <location>
        <begin position="11"/>
        <end position="322"/>
    </location>
</feature>
<dbReference type="GO" id="GO:0016491">
    <property type="term" value="F:oxidoreductase activity"/>
    <property type="evidence" value="ECO:0007669"/>
    <property type="project" value="UniProtKB-KW"/>
</dbReference>